<dbReference type="Proteomes" id="UP000326078">
    <property type="component" value="Unassembled WGS sequence"/>
</dbReference>
<organism evidence="3 4">
    <name type="scientific">Enterococcus durans</name>
    <dbReference type="NCBI Taxonomy" id="53345"/>
    <lineage>
        <taxon>Bacteria</taxon>
        <taxon>Bacillati</taxon>
        <taxon>Bacillota</taxon>
        <taxon>Bacilli</taxon>
        <taxon>Lactobacillales</taxon>
        <taxon>Enterococcaceae</taxon>
        <taxon>Enterococcus</taxon>
    </lineage>
</organism>
<comment type="caution">
    <text evidence="3">The sequence shown here is derived from an EMBL/GenBank/DDBJ whole genome shotgun (WGS) entry which is preliminary data.</text>
</comment>
<dbReference type="InterPro" id="IPR011990">
    <property type="entry name" value="TPR-like_helical_dom_sf"/>
</dbReference>
<accession>A0A5N0YQS8</accession>
<dbReference type="AlphaFoldDB" id="A0A5N0YQS8"/>
<reference evidence="3 4" key="1">
    <citation type="submission" date="2019-09" db="EMBL/GenBank/DDBJ databases">
        <title>Vancomyinc resistant enterococci isolated from farm animals in Switzerland.</title>
        <authorList>
            <person name="Stevens M.J.A."/>
            <person name="Stephan R."/>
            <person name="Morach M."/>
            <person name="Nuesch-Inderbinen M."/>
        </authorList>
    </citation>
    <scope>NUCLEOTIDE SEQUENCE [LARGE SCALE GENOMIC DNA]</scope>
    <source>
        <strain evidence="3 4">GH27</strain>
    </source>
</reference>
<dbReference type="Gene3D" id="1.25.40.10">
    <property type="entry name" value="Tetratricopeptide repeat domain"/>
    <property type="match status" value="1"/>
</dbReference>
<feature type="coiled-coil region" evidence="1">
    <location>
        <begin position="27"/>
        <end position="84"/>
    </location>
</feature>
<sequence>MFGFKKKKKEVPKEVPKEMPSLSEEECTRLQQEIKKFEQELASCEESEKQAKLFEQIGLDYGDLDEIEQAISALENSLAHKESIGDGYKRLMSLYNRKRGEAARKGDDQGIDYYMGKMDDMRQIAKKVTINGNN</sequence>
<gene>
    <name evidence="3" type="ORF">F6X95_12070</name>
</gene>
<evidence type="ECO:0000313" key="4">
    <source>
        <dbReference type="Proteomes" id="UP000326078"/>
    </source>
</evidence>
<protein>
    <submittedName>
        <fullName evidence="3">Tetratricopeptide repeat protein</fullName>
    </submittedName>
</protein>
<proteinExistence type="predicted"/>
<feature type="compositionally biased region" description="Basic residues" evidence="2">
    <location>
        <begin position="1"/>
        <end position="10"/>
    </location>
</feature>
<evidence type="ECO:0000256" key="2">
    <source>
        <dbReference type="SAM" id="MobiDB-lite"/>
    </source>
</evidence>
<evidence type="ECO:0000313" key="3">
    <source>
        <dbReference type="EMBL" id="KAA9204106.1"/>
    </source>
</evidence>
<feature type="region of interest" description="Disordered" evidence="2">
    <location>
        <begin position="1"/>
        <end position="24"/>
    </location>
</feature>
<name>A0A5N0YQS8_9ENTE</name>
<evidence type="ECO:0000256" key="1">
    <source>
        <dbReference type="SAM" id="Coils"/>
    </source>
</evidence>
<dbReference type="EMBL" id="VYUT01000020">
    <property type="protein sequence ID" value="KAA9204106.1"/>
    <property type="molecule type" value="Genomic_DNA"/>
</dbReference>
<dbReference type="RefSeq" id="WP_151026661.1">
    <property type="nucleotide sequence ID" value="NZ_VYUK01000018.1"/>
</dbReference>
<keyword evidence="1" id="KW-0175">Coiled coil</keyword>